<dbReference type="SUPFAM" id="SSF46689">
    <property type="entry name" value="Homeodomain-like"/>
    <property type="match status" value="1"/>
</dbReference>
<protein>
    <submittedName>
        <fullName evidence="6">TetR/AcrR family transcriptional regulator</fullName>
    </submittedName>
</protein>
<keyword evidence="7" id="KW-1185">Reference proteome</keyword>
<dbReference type="SUPFAM" id="SSF48498">
    <property type="entry name" value="Tetracyclin repressor-like, C-terminal domain"/>
    <property type="match status" value="1"/>
</dbReference>
<evidence type="ECO:0000256" key="1">
    <source>
        <dbReference type="ARBA" id="ARBA00023015"/>
    </source>
</evidence>
<dbReference type="InterPro" id="IPR004111">
    <property type="entry name" value="Repressor_TetR_C"/>
</dbReference>
<keyword evidence="1" id="KW-0805">Transcription regulation</keyword>
<feature type="domain" description="HTH tetR-type" evidence="5">
    <location>
        <begin position="46"/>
        <end position="106"/>
    </location>
</feature>
<dbReference type="Proteomes" id="UP000696413">
    <property type="component" value="Unassembled WGS sequence"/>
</dbReference>
<evidence type="ECO:0000313" key="6">
    <source>
        <dbReference type="EMBL" id="MBU8821929.1"/>
    </source>
</evidence>
<evidence type="ECO:0000256" key="4">
    <source>
        <dbReference type="PROSITE-ProRule" id="PRU00335"/>
    </source>
</evidence>
<dbReference type="InterPro" id="IPR001647">
    <property type="entry name" value="HTH_TetR"/>
</dbReference>
<sequence length="222" mass="24492">MLAGNDVHRSPARVRKTGANTVRVERGQPNANTVRTGGHVTRARPALGRDTIRAVAWRIAEAEGLPEVTCRRIARELGTGPASLYRHITDRQQVLNMLAEDLAGGYPLVEVAGPPMAGLIRQWLAMRDYLVAHPWGVHLIAEGQHTVSSARPVADRCMALLRDLGLDETAAHRGYRALWRLLIGHLLSRHPFGHLHGAPPEDDDFEWAMRALLSGLVTESRK</sequence>
<evidence type="ECO:0000259" key="5">
    <source>
        <dbReference type="PROSITE" id="PS50977"/>
    </source>
</evidence>
<gene>
    <name evidence="6" type="ORF">KL859_03460</name>
</gene>
<evidence type="ECO:0000313" key="7">
    <source>
        <dbReference type="Proteomes" id="UP000696413"/>
    </source>
</evidence>
<name>A0ABS6HGX3_MYCGD</name>
<comment type="caution">
    <text evidence="6">The sequence shown here is derived from an EMBL/GenBank/DDBJ whole genome shotgun (WGS) entry which is preliminary data.</text>
</comment>
<feature type="DNA-binding region" description="H-T-H motif" evidence="4">
    <location>
        <begin position="69"/>
        <end position="88"/>
    </location>
</feature>
<dbReference type="Pfam" id="PF00440">
    <property type="entry name" value="TetR_N"/>
    <property type="match status" value="1"/>
</dbReference>
<reference evidence="6 7" key="1">
    <citation type="submission" date="2021-05" db="EMBL/GenBank/DDBJ databases">
        <title>Draft Genome Sequences of Clinical Respiratory Isolates of Mycobacterium goodii Recovered in Ireland.</title>
        <authorList>
            <person name="Flanagan P.R."/>
            <person name="Mok S."/>
            <person name="Roycroft E."/>
            <person name="Rogers T.R."/>
            <person name="Fitzgibbon M."/>
        </authorList>
    </citation>
    <scope>NUCLEOTIDE SEQUENCE [LARGE SCALE GENOMIC DNA]</scope>
    <source>
        <strain evidence="6 7">14IE55</strain>
    </source>
</reference>
<dbReference type="PROSITE" id="PS50977">
    <property type="entry name" value="HTH_TETR_2"/>
    <property type="match status" value="1"/>
</dbReference>
<evidence type="ECO:0000256" key="3">
    <source>
        <dbReference type="ARBA" id="ARBA00023163"/>
    </source>
</evidence>
<proteinExistence type="predicted"/>
<keyword evidence="2 4" id="KW-0238">DNA-binding</keyword>
<dbReference type="Gene3D" id="1.10.357.10">
    <property type="entry name" value="Tetracycline Repressor, domain 2"/>
    <property type="match status" value="1"/>
</dbReference>
<organism evidence="6 7">
    <name type="scientific">Mycolicibacterium goodii</name>
    <name type="common">Mycobacterium goodii</name>
    <dbReference type="NCBI Taxonomy" id="134601"/>
    <lineage>
        <taxon>Bacteria</taxon>
        <taxon>Bacillati</taxon>
        <taxon>Actinomycetota</taxon>
        <taxon>Actinomycetes</taxon>
        <taxon>Mycobacteriales</taxon>
        <taxon>Mycobacteriaceae</taxon>
        <taxon>Mycolicibacterium</taxon>
    </lineage>
</organism>
<evidence type="ECO:0000256" key="2">
    <source>
        <dbReference type="ARBA" id="ARBA00023125"/>
    </source>
</evidence>
<dbReference type="EMBL" id="JAHBOM010000002">
    <property type="protein sequence ID" value="MBU8821929.1"/>
    <property type="molecule type" value="Genomic_DNA"/>
</dbReference>
<accession>A0ABS6HGX3</accession>
<dbReference type="InterPro" id="IPR036271">
    <property type="entry name" value="Tet_transcr_reg_TetR-rel_C_sf"/>
</dbReference>
<keyword evidence="3" id="KW-0804">Transcription</keyword>
<dbReference type="InterPro" id="IPR009057">
    <property type="entry name" value="Homeodomain-like_sf"/>
</dbReference>
<dbReference type="Pfam" id="PF02909">
    <property type="entry name" value="TetR_C_1"/>
    <property type="match status" value="1"/>
</dbReference>